<dbReference type="Proteomes" id="UP000077521">
    <property type="component" value="Unassembled WGS sequence"/>
</dbReference>
<evidence type="ECO:0000313" key="2">
    <source>
        <dbReference type="Proteomes" id="UP000077521"/>
    </source>
</evidence>
<dbReference type="EMBL" id="LWDF02000304">
    <property type="protein sequence ID" value="KAE8250633.1"/>
    <property type="molecule type" value="Genomic_DNA"/>
</dbReference>
<dbReference type="AlphaFoldDB" id="A0A177TCW4"/>
<organism evidence="1 2">
    <name type="scientific">Tilletia indica</name>
    <dbReference type="NCBI Taxonomy" id="43049"/>
    <lineage>
        <taxon>Eukaryota</taxon>
        <taxon>Fungi</taxon>
        <taxon>Dikarya</taxon>
        <taxon>Basidiomycota</taxon>
        <taxon>Ustilaginomycotina</taxon>
        <taxon>Exobasidiomycetes</taxon>
        <taxon>Tilletiales</taxon>
        <taxon>Tilletiaceae</taxon>
        <taxon>Tilletia</taxon>
    </lineage>
</organism>
<name>A0A177TCW4_9BASI</name>
<proteinExistence type="predicted"/>
<comment type="caution">
    <text evidence="1">The sequence shown here is derived from an EMBL/GenBank/DDBJ whole genome shotgun (WGS) entry which is preliminary data.</text>
</comment>
<accession>A0A177TCW4</accession>
<reference evidence="1" key="1">
    <citation type="submission" date="2016-04" db="EMBL/GenBank/DDBJ databases">
        <authorList>
            <person name="Nguyen H.D."/>
            <person name="Samba Siva P."/>
            <person name="Cullis J."/>
            <person name="Levesque C.A."/>
            <person name="Hambleton S."/>
        </authorList>
    </citation>
    <scope>NUCLEOTIDE SEQUENCE</scope>
    <source>
        <strain evidence="1">DAOMC 236416</strain>
    </source>
</reference>
<protein>
    <submittedName>
        <fullName evidence="1">Uncharacterized protein</fullName>
    </submittedName>
</protein>
<keyword evidence="2" id="KW-1185">Reference proteome</keyword>
<sequence>MRSIALILGTLCAIGTVSANWAGLNEYCTYIMNQCQNPGNKTLHDHMFDTADAYQSCLCSAWIQQGRGRCREGCVADLMPVYNDRPKVVGMCGEYCYHKDSCNTWPKDCGPPPA</sequence>
<reference evidence="1" key="2">
    <citation type="journal article" date="2019" name="IMA Fungus">
        <title>Genome sequencing and comparison of five Tilletia species to identify candidate genes for the detection of regulated species infecting wheat.</title>
        <authorList>
            <person name="Nguyen H.D.T."/>
            <person name="Sultana T."/>
            <person name="Kesanakurti P."/>
            <person name="Hambleton S."/>
        </authorList>
    </citation>
    <scope>NUCLEOTIDE SEQUENCE</scope>
    <source>
        <strain evidence="1">DAOMC 236416</strain>
    </source>
</reference>
<gene>
    <name evidence="1" type="ORF">A4X13_0g4548</name>
</gene>
<evidence type="ECO:0000313" key="1">
    <source>
        <dbReference type="EMBL" id="KAE8250633.1"/>
    </source>
</evidence>